<dbReference type="STRING" id="329726.AM1_0078"/>
<keyword evidence="2" id="KW-1185">Reference proteome</keyword>
<dbReference type="HOGENOM" id="CLU_3148183_0_0_3"/>
<evidence type="ECO:0000313" key="1">
    <source>
        <dbReference type="EMBL" id="ABW25166.1"/>
    </source>
</evidence>
<dbReference type="AlphaFoldDB" id="B0C554"/>
<dbReference type="Proteomes" id="UP000000268">
    <property type="component" value="Chromosome"/>
</dbReference>
<sequence>MGNVDHSNFFRCIKARQQIDFSCIGPTQAEGRINRAFAWVLVCLVLFS</sequence>
<evidence type="ECO:0000313" key="2">
    <source>
        <dbReference type="Proteomes" id="UP000000268"/>
    </source>
</evidence>
<name>B0C554_ACAM1</name>
<organism evidence="1 2">
    <name type="scientific">Acaryochloris marina (strain MBIC 11017)</name>
    <dbReference type="NCBI Taxonomy" id="329726"/>
    <lineage>
        <taxon>Bacteria</taxon>
        <taxon>Bacillati</taxon>
        <taxon>Cyanobacteriota</taxon>
        <taxon>Cyanophyceae</taxon>
        <taxon>Acaryochloridales</taxon>
        <taxon>Acaryochloridaceae</taxon>
        <taxon>Acaryochloris</taxon>
    </lineage>
</organism>
<accession>B0C554</accession>
<dbReference type="KEGG" id="amr:AM1_0078"/>
<reference evidence="1 2" key="1">
    <citation type="journal article" date="2008" name="Proc. Natl. Acad. Sci. U.S.A.">
        <title>Niche adaptation and genome expansion in the chlorophyll d-producing cyanobacterium Acaryochloris marina.</title>
        <authorList>
            <person name="Swingley W.D."/>
            <person name="Chen M."/>
            <person name="Cheung P.C."/>
            <person name="Conrad A.L."/>
            <person name="Dejesa L.C."/>
            <person name="Hao J."/>
            <person name="Honchak B.M."/>
            <person name="Karbach L.E."/>
            <person name="Kurdoglu A."/>
            <person name="Lahiri S."/>
            <person name="Mastrian S.D."/>
            <person name="Miyashita H."/>
            <person name="Page L."/>
            <person name="Ramakrishna P."/>
            <person name="Satoh S."/>
            <person name="Sattley W.M."/>
            <person name="Shimada Y."/>
            <person name="Taylor H.L."/>
            <person name="Tomo T."/>
            <person name="Tsuchiya T."/>
            <person name="Wang Z.T."/>
            <person name="Raymond J."/>
            <person name="Mimuro M."/>
            <person name="Blankenship R.E."/>
            <person name="Touchman J.W."/>
        </authorList>
    </citation>
    <scope>NUCLEOTIDE SEQUENCE [LARGE SCALE GENOMIC DNA]</scope>
    <source>
        <strain evidence="2">MBIC 11017</strain>
    </source>
</reference>
<dbReference type="EMBL" id="CP000828">
    <property type="protein sequence ID" value="ABW25166.1"/>
    <property type="molecule type" value="Genomic_DNA"/>
</dbReference>
<gene>
    <name evidence="1" type="ordered locus">AM1_0078</name>
</gene>
<protein>
    <submittedName>
        <fullName evidence="1">Uncharacterized protein</fullName>
    </submittedName>
</protein>
<proteinExistence type="predicted"/>